<gene>
    <name evidence="2" type="primary">CL004</name>
    <name evidence="2" type="ORF">g.139479</name>
</gene>
<dbReference type="Gene3D" id="3.40.220.10">
    <property type="entry name" value="Leucine Aminopeptidase, subunit E, domain 1"/>
    <property type="match status" value="1"/>
</dbReference>
<dbReference type="InterPro" id="IPR019311">
    <property type="entry name" value="Fy-3"/>
</dbReference>
<feature type="compositionally biased region" description="Basic residues" evidence="1">
    <location>
        <begin position="555"/>
        <end position="567"/>
    </location>
</feature>
<sequence>MNGIKDYEKKHQNIFCYTISMLKIPDGYKIEVPVHIPFEGSIEELSHRIINGFNLPLYVIEELTGELQKFVEKCSIEFYDCQTVDAIESIKNETIEVEDIVKYWEKAFQEETFSFTDNKGPSNDQLFGTAFHKLAHSGPSLDAILHIEYGYAQAVQDVMSRKCRQVTSLTKTQTQEMNYAMDGLNKYSTEDDINALALKHFDDQTLLQGKWNSRLDTLKQEQRAGYREWVMKTVEEMQGVDGLYSPIGNSPISIMTNGFNISNMSLYDMEESFTIHLGSQMKSTHNIRIMSADTLNLLSLTLEENGAVVHHPQRLQTVLELYSQDLKGLVLFIDTNNLDFYSGLAKEFFDICEGSTEFHFDSLQDQLEIIKSDLKVAVENRKCKGPVSNFLSPELQARRNKSKLLQCGDVYITKHSNLASVHLVFHMVIDDSLKSGDINSRHPVILGLRNILKTACSYDITMITIPLFLTHEMTEDMTVPWCQKRAELVLKCVKGFMIESVSLGGSELKTIQFLVPKGISEEVFGILATMVPTIFRVSTPLVFESSGPEIESQTKNKKSTKSKRNSKSKNQEKRINGWKFGRQEFVVL</sequence>
<dbReference type="PANTHER" id="PTHR16525:SF0">
    <property type="entry name" value="PROTEIN C12ORF4"/>
    <property type="match status" value="1"/>
</dbReference>
<name>A0A2S2P6I4_SCHGA</name>
<dbReference type="GO" id="GO:0005737">
    <property type="term" value="C:cytoplasm"/>
    <property type="evidence" value="ECO:0007669"/>
    <property type="project" value="TreeGrafter"/>
</dbReference>
<dbReference type="PANTHER" id="PTHR16525">
    <property type="entry name" value="PROTEIN C12ORF4"/>
    <property type="match status" value="1"/>
</dbReference>
<dbReference type="InterPro" id="IPR043472">
    <property type="entry name" value="Macro_dom-like"/>
</dbReference>
<dbReference type="SUPFAM" id="SSF52949">
    <property type="entry name" value="Macro domain-like"/>
    <property type="match status" value="1"/>
</dbReference>
<feature type="region of interest" description="Disordered" evidence="1">
    <location>
        <begin position="548"/>
        <end position="574"/>
    </location>
</feature>
<dbReference type="Pfam" id="PF10154">
    <property type="entry name" value="Fy-3"/>
    <property type="match status" value="1"/>
</dbReference>
<evidence type="ECO:0000313" key="2">
    <source>
        <dbReference type="EMBL" id="MBY25063.1"/>
    </source>
</evidence>
<protein>
    <submittedName>
        <fullName evidence="2">Uncharacterized protein</fullName>
    </submittedName>
</protein>
<evidence type="ECO:0000256" key="1">
    <source>
        <dbReference type="SAM" id="MobiDB-lite"/>
    </source>
</evidence>
<dbReference type="EMBL" id="GGMR01012444">
    <property type="protein sequence ID" value="MBY25063.1"/>
    <property type="molecule type" value="Transcribed_RNA"/>
</dbReference>
<accession>A0A2S2P6I4</accession>
<organism evidence="2">
    <name type="scientific">Schizaphis graminum</name>
    <name type="common">Green bug aphid</name>
    <dbReference type="NCBI Taxonomy" id="13262"/>
    <lineage>
        <taxon>Eukaryota</taxon>
        <taxon>Metazoa</taxon>
        <taxon>Ecdysozoa</taxon>
        <taxon>Arthropoda</taxon>
        <taxon>Hexapoda</taxon>
        <taxon>Insecta</taxon>
        <taxon>Pterygota</taxon>
        <taxon>Neoptera</taxon>
        <taxon>Paraneoptera</taxon>
        <taxon>Hemiptera</taxon>
        <taxon>Sternorrhyncha</taxon>
        <taxon>Aphidomorpha</taxon>
        <taxon>Aphidoidea</taxon>
        <taxon>Aphididae</taxon>
        <taxon>Aphidini</taxon>
        <taxon>Schizaphis</taxon>
    </lineage>
</organism>
<reference evidence="2" key="1">
    <citation type="submission" date="2018-04" db="EMBL/GenBank/DDBJ databases">
        <title>Transcriptome of Schizaphis graminum biotype I.</title>
        <authorList>
            <person name="Scully E.D."/>
            <person name="Geib S.M."/>
            <person name="Palmer N.A."/>
            <person name="Koch K."/>
            <person name="Bradshaw J."/>
            <person name="Heng-Moss T."/>
            <person name="Sarath G."/>
        </authorList>
    </citation>
    <scope>NUCLEOTIDE SEQUENCE</scope>
</reference>
<proteinExistence type="predicted"/>
<dbReference type="AlphaFoldDB" id="A0A2S2P6I4"/>